<feature type="transmembrane region" description="Helical" evidence="5">
    <location>
        <begin position="54"/>
        <end position="76"/>
    </location>
</feature>
<accession>V5F1I2</accession>
<evidence type="ECO:0000256" key="4">
    <source>
        <dbReference type="ARBA" id="ARBA00023136"/>
    </source>
</evidence>
<dbReference type="AlphaFoldDB" id="V5F1I2"/>
<dbReference type="Pfam" id="PF13664">
    <property type="entry name" value="DUF4149"/>
    <property type="match status" value="1"/>
</dbReference>
<sequence>MNLITKTVAISYVVLLSVIMGFALFSGVVVAPVLFNSITSLGEPILNRFQEGLLMTSVFVRLSYPLVVVCLVSLVYELFQYLKKSADWLALISMILMVVTGLLFVFYFVPAIVHMQERGPLVTQSAAFSSIHKASEICFKITVISGIVLAVRNILKLIR</sequence>
<feature type="transmembrane region" description="Helical" evidence="5">
    <location>
        <begin position="88"/>
        <end position="114"/>
    </location>
</feature>
<dbReference type="RefSeq" id="WP_023403340.1">
    <property type="nucleotide sequence ID" value="NZ_BAUJ01000013.1"/>
</dbReference>
<keyword evidence="2 5" id="KW-0812">Transmembrane</keyword>
<evidence type="ECO:0000313" key="8">
    <source>
        <dbReference type="Proteomes" id="UP000017800"/>
    </source>
</evidence>
<keyword evidence="3 5" id="KW-1133">Transmembrane helix</keyword>
<protein>
    <recommendedName>
        <fullName evidence="6">TMEM205-like domain-containing protein</fullName>
    </recommendedName>
</protein>
<name>V5F1I2_9VIBR</name>
<evidence type="ECO:0000313" key="7">
    <source>
        <dbReference type="EMBL" id="GAD88964.1"/>
    </source>
</evidence>
<keyword evidence="4 5" id="KW-0472">Membrane</keyword>
<organism evidence="7 8">
    <name type="scientific">Vibrio halioticoli NBRC 102217</name>
    <dbReference type="NCBI Taxonomy" id="1219072"/>
    <lineage>
        <taxon>Bacteria</taxon>
        <taxon>Pseudomonadati</taxon>
        <taxon>Pseudomonadota</taxon>
        <taxon>Gammaproteobacteria</taxon>
        <taxon>Vibrionales</taxon>
        <taxon>Vibrionaceae</taxon>
        <taxon>Vibrio</taxon>
    </lineage>
</organism>
<comment type="caution">
    <text evidence="7">The sequence shown here is derived from an EMBL/GenBank/DDBJ whole genome shotgun (WGS) entry which is preliminary data.</text>
</comment>
<evidence type="ECO:0000256" key="2">
    <source>
        <dbReference type="ARBA" id="ARBA00022692"/>
    </source>
</evidence>
<dbReference type="EMBL" id="BAUJ01000013">
    <property type="protein sequence ID" value="GAD88964.1"/>
    <property type="molecule type" value="Genomic_DNA"/>
</dbReference>
<evidence type="ECO:0000256" key="5">
    <source>
        <dbReference type="SAM" id="Phobius"/>
    </source>
</evidence>
<dbReference type="GO" id="GO:0016020">
    <property type="term" value="C:membrane"/>
    <property type="evidence" value="ECO:0007669"/>
    <property type="project" value="UniProtKB-SubCell"/>
</dbReference>
<feature type="transmembrane region" description="Helical" evidence="5">
    <location>
        <begin position="12"/>
        <end position="34"/>
    </location>
</feature>
<evidence type="ECO:0000256" key="3">
    <source>
        <dbReference type="ARBA" id="ARBA00022989"/>
    </source>
</evidence>
<reference evidence="7 8" key="1">
    <citation type="submission" date="2013-11" db="EMBL/GenBank/DDBJ databases">
        <title>Whole genome shotgun sequence of Vibrio halioticoli NBRC 102217.</title>
        <authorList>
            <person name="Isaki S."/>
            <person name="Kimura A."/>
            <person name="Ohji S."/>
            <person name="Hosoyama A."/>
            <person name="Fujita N."/>
            <person name="Hashimoto M."/>
            <person name="Hosoyama Y."/>
            <person name="Yamazoe A."/>
        </authorList>
    </citation>
    <scope>NUCLEOTIDE SEQUENCE [LARGE SCALE GENOMIC DNA]</scope>
    <source>
        <strain evidence="7 8">NBRC 102217</strain>
    </source>
</reference>
<dbReference type="InterPro" id="IPR025423">
    <property type="entry name" value="TMEM205-like"/>
</dbReference>
<proteinExistence type="predicted"/>
<gene>
    <name evidence="7" type="ORF">VHA01S_013_00010</name>
</gene>
<dbReference type="OrthoDB" id="5870799at2"/>
<dbReference type="Proteomes" id="UP000017800">
    <property type="component" value="Unassembled WGS sequence"/>
</dbReference>
<evidence type="ECO:0000256" key="1">
    <source>
        <dbReference type="ARBA" id="ARBA00004370"/>
    </source>
</evidence>
<keyword evidence="8" id="KW-1185">Reference proteome</keyword>
<evidence type="ECO:0000259" key="6">
    <source>
        <dbReference type="Pfam" id="PF13664"/>
    </source>
</evidence>
<comment type="subcellular location">
    <subcellularLocation>
        <location evidence="1">Membrane</location>
    </subcellularLocation>
</comment>
<feature type="domain" description="TMEM205-like" evidence="6">
    <location>
        <begin position="15"/>
        <end position="119"/>
    </location>
</feature>
<dbReference type="eggNOG" id="ENOG5031N11">
    <property type="taxonomic scope" value="Bacteria"/>
</dbReference>